<dbReference type="Proteomes" id="UP000578036">
    <property type="component" value="Unassembled WGS sequence"/>
</dbReference>
<keyword evidence="2" id="KW-0378">Hydrolase</keyword>
<accession>A0A7W4YRY2</accession>
<dbReference type="EMBL" id="JACHWF010000002">
    <property type="protein sequence ID" value="MBB3007561.1"/>
    <property type="molecule type" value="Genomic_DNA"/>
</dbReference>
<dbReference type="AlphaFoldDB" id="A0A7W4YRY2"/>
<keyword evidence="5" id="KW-1185">Reference proteome</keyword>
<gene>
    <name evidence="4" type="ORF">FHX61_002209</name>
</gene>
<sequence length="150" mass="15503">MNAPAALVDRVEPADHAMLPPTDNPLLDYLGIRLASVGNGRCTFELDIEPRHLNRQGNVQGGVTATLLDAACGYAGLPTGVDGALGHAVTVMLAISYLSKASAGRLRATATVSRAGKSLYFASAELATDAGVLVATAQGTFKRSRILPEA</sequence>
<evidence type="ECO:0000256" key="2">
    <source>
        <dbReference type="ARBA" id="ARBA00022801"/>
    </source>
</evidence>
<name>A0A7W4YRY2_9BURK</name>
<proteinExistence type="inferred from homology"/>
<dbReference type="InterPro" id="IPR029069">
    <property type="entry name" value="HotDog_dom_sf"/>
</dbReference>
<dbReference type="Gene3D" id="3.10.129.10">
    <property type="entry name" value="Hotdog Thioesterase"/>
    <property type="match status" value="1"/>
</dbReference>
<dbReference type="PANTHER" id="PTHR21660">
    <property type="entry name" value="THIOESTERASE SUPERFAMILY MEMBER-RELATED"/>
    <property type="match status" value="1"/>
</dbReference>
<dbReference type="CDD" id="cd03443">
    <property type="entry name" value="PaaI_thioesterase"/>
    <property type="match status" value="1"/>
</dbReference>
<comment type="similarity">
    <text evidence="1">Belongs to the thioesterase PaaI family.</text>
</comment>
<dbReference type="InterPro" id="IPR003736">
    <property type="entry name" value="PAAI_dom"/>
</dbReference>
<evidence type="ECO:0000259" key="3">
    <source>
        <dbReference type="Pfam" id="PF03061"/>
    </source>
</evidence>
<organism evidence="4 5">
    <name type="scientific">Cupriavidus alkaliphilus</name>
    <dbReference type="NCBI Taxonomy" id="942866"/>
    <lineage>
        <taxon>Bacteria</taxon>
        <taxon>Pseudomonadati</taxon>
        <taxon>Pseudomonadota</taxon>
        <taxon>Betaproteobacteria</taxon>
        <taxon>Burkholderiales</taxon>
        <taxon>Burkholderiaceae</taxon>
        <taxon>Cupriavidus</taxon>
    </lineage>
</organism>
<dbReference type="GO" id="GO:0047617">
    <property type="term" value="F:fatty acyl-CoA hydrolase activity"/>
    <property type="evidence" value="ECO:0007669"/>
    <property type="project" value="InterPro"/>
</dbReference>
<evidence type="ECO:0000256" key="1">
    <source>
        <dbReference type="ARBA" id="ARBA00008324"/>
    </source>
</evidence>
<dbReference type="RefSeq" id="WP_311734382.1">
    <property type="nucleotide sequence ID" value="NZ_JACHWF010000002.1"/>
</dbReference>
<dbReference type="InterPro" id="IPR006683">
    <property type="entry name" value="Thioestr_dom"/>
</dbReference>
<dbReference type="Pfam" id="PF03061">
    <property type="entry name" value="4HBT"/>
    <property type="match status" value="1"/>
</dbReference>
<protein>
    <submittedName>
        <fullName evidence="4">Uncharacterized protein (TIGR00369 family)</fullName>
    </submittedName>
</protein>
<dbReference type="SUPFAM" id="SSF54637">
    <property type="entry name" value="Thioesterase/thiol ester dehydrase-isomerase"/>
    <property type="match status" value="1"/>
</dbReference>
<dbReference type="InterPro" id="IPR039298">
    <property type="entry name" value="ACOT13"/>
</dbReference>
<dbReference type="PANTHER" id="PTHR21660:SF1">
    <property type="entry name" value="ACYL-COENZYME A THIOESTERASE 13"/>
    <property type="match status" value="1"/>
</dbReference>
<evidence type="ECO:0000313" key="4">
    <source>
        <dbReference type="EMBL" id="MBB3007561.1"/>
    </source>
</evidence>
<evidence type="ECO:0000313" key="5">
    <source>
        <dbReference type="Proteomes" id="UP000578036"/>
    </source>
</evidence>
<reference evidence="4 5" key="1">
    <citation type="submission" date="2020-08" db="EMBL/GenBank/DDBJ databases">
        <title>Genomic Encyclopedia of Type Strains, Phase IV (KMG-V): Genome sequencing to study the core and pangenomes of soil and plant-associated prokaryotes.</title>
        <authorList>
            <person name="Whitman W."/>
        </authorList>
    </citation>
    <scope>NUCLEOTIDE SEQUENCE [LARGE SCALE GENOMIC DNA]</scope>
    <source>
        <strain evidence="4 5">SLV-2362</strain>
    </source>
</reference>
<comment type="caution">
    <text evidence="4">The sequence shown here is derived from an EMBL/GenBank/DDBJ whole genome shotgun (WGS) entry which is preliminary data.</text>
</comment>
<dbReference type="NCBIfam" id="TIGR00369">
    <property type="entry name" value="unchar_dom_1"/>
    <property type="match status" value="1"/>
</dbReference>
<feature type="domain" description="Thioesterase" evidence="3">
    <location>
        <begin position="57"/>
        <end position="133"/>
    </location>
</feature>